<dbReference type="Proteomes" id="UP000315252">
    <property type="component" value="Unassembled WGS sequence"/>
</dbReference>
<evidence type="ECO:0000313" key="2">
    <source>
        <dbReference type="EMBL" id="TQV78634.1"/>
    </source>
</evidence>
<dbReference type="EMBL" id="VHSH01000006">
    <property type="protein sequence ID" value="TQV78634.1"/>
    <property type="molecule type" value="Genomic_DNA"/>
</dbReference>
<proteinExistence type="predicted"/>
<dbReference type="RefSeq" id="WP_142897966.1">
    <property type="nucleotide sequence ID" value="NZ_ML660057.1"/>
</dbReference>
<feature type="region of interest" description="Disordered" evidence="1">
    <location>
        <begin position="95"/>
        <end position="123"/>
    </location>
</feature>
<comment type="caution">
    <text evidence="2">The sequence shown here is derived from an EMBL/GenBank/DDBJ whole genome shotgun (WGS) entry which is preliminary data.</text>
</comment>
<feature type="compositionally biased region" description="Polar residues" evidence="1">
    <location>
        <begin position="103"/>
        <end position="114"/>
    </location>
</feature>
<name>A0A545TN44_9PROT</name>
<reference evidence="2 3" key="1">
    <citation type="submission" date="2019-06" db="EMBL/GenBank/DDBJ databases">
        <title>Whole genome sequence for Rhodospirillaceae sp. R148.</title>
        <authorList>
            <person name="Wang G."/>
        </authorList>
    </citation>
    <scope>NUCLEOTIDE SEQUENCE [LARGE SCALE GENOMIC DNA]</scope>
    <source>
        <strain evidence="2 3">R148</strain>
    </source>
</reference>
<organism evidence="2 3">
    <name type="scientific">Denitrobaculum tricleocarpae</name>
    <dbReference type="NCBI Taxonomy" id="2591009"/>
    <lineage>
        <taxon>Bacteria</taxon>
        <taxon>Pseudomonadati</taxon>
        <taxon>Pseudomonadota</taxon>
        <taxon>Alphaproteobacteria</taxon>
        <taxon>Rhodospirillales</taxon>
        <taxon>Rhodospirillaceae</taxon>
        <taxon>Denitrobaculum</taxon>
    </lineage>
</organism>
<gene>
    <name evidence="2" type="ORF">FKG95_18985</name>
</gene>
<dbReference type="AlphaFoldDB" id="A0A545TN44"/>
<protein>
    <submittedName>
        <fullName evidence="2">Uncharacterized protein</fullName>
    </submittedName>
</protein>
<dbReference type="OrthoDB" id="9793692at2"/>
<accession>A0A545TN44</accession>
<sequence length="123" mass="13470">MSKDLQADTAPDIYVETVSSINFNNGVVRLFMVDQNPSELMEKDADPSKLTPRLKQQVIMPLPGFIYMLSVIRGLMEDPKMQGIVEKYVELGLLNKGPDESGAEQTGAQKTGPVQTDAVEAAE</sequence>
<evidence type="ECO:0000313" key="3">
    <source>
        <dbReference type="Proteomes" id="UP000315252"/>
    </source>
</evidence>
<evidence type="ECO:0000256" key="1">
    <source>
        <dbReference type="SAM" id="MobiDB-lite"/>
    </source>
</evidence>
<keyword evidence="3" id="KW-1185">Reference proteome</keyword>